<dbReference type="SUPFAM" id="SSF56935">
    <property type="entry name" value="Porins"/>
    <property type="match status" value="1"/>
</dbReference>
<dbReference type="InterPro" id="IPR037066">
    <property type="entry name" value="Plug_dom_sf"/>
</dbReference>
<dbReference type="GO" id="GO:0009279">
    <property type="term" value="C:cell outer membrane"/>
    <property type="evidence" value="ECO:0007669"/>
    <property type="project" value="UniProtKB-SubCell"/>
</dbReference>
<evidence type="ECO:0000256" key="6">
    <source>
        <dbReference type="ARBA" id="ARBA00023136"/>
    </source>
</evidence>
<reference evidence="13 14" key="1">
    <citation type="submission" date="2016-11" db="EMBL/GenBank/DDBJ databases">
        <authorList>
            <person name="Jaros S."/>
            <person name="Januszkiewicz K."/>
            <person name="Wedrychowicz H."/>
        </authorList>
    </citation>
    <scope>NUCLEOTIDE SEQUENCE [LARGE SCALE GENOMIC DNA]</scope>
    <source>
        <strain evidence="13">NCIMB 2154T</strain>
    </source>
</reference>
<sequence>MKKITLLIFAFLCSSFIWSQTKVTGTVKDANNESLPGANVIEKGTTNGTNTDFDGKFTLSVKEGAILVISFAGFDTQEIKVNDKTNFNIILKEGLELEEVVITGNRAKPRTILDSPVPIDNINVKELQQSGKPTLDRMLTFKVPSFNSQNQAISDATAHYDPADLRGLGPSRTLVLVNGKRKNQSAQVYLNRTPGKGEVGVDLKSIPTAAIANVEVLRDGASAIYGSDAIAGVMNIILKKDVEFSTFTTKAGITSEQDGFNFATDFNTAFKFGEGGFINLTLGYYKQEITNRAGAPGVSDLPDAPTEFDSNGNPNYTDTIENGVVIKTARENFLSDLNFHNTNIGHWTKWAQKNPQLGMKVGQPEMEKKDLFINAEHPLGQQSTLYTFHGFTTRNGKSFAYYRAPYWRQAGVGNSSFLTRPLDFIGYQPTFETEINDYINAVGIKFPLGKKWNADASITYGANEVDVTVNNSVNRDYLAVHGTSPRTFKPGGYRFTNVVGNFDVTGQLSDKVALATGLEYKEESFRAFEGDPLSYFGGGSDSFAGIKPEEAGKNSRNNIALYSQLDYDLTEKLLFGIAGRYEDYSDAGDNFSWKINGRYKLGHKGALRASFSTGFRAPTLHQSHITLSQYIIVAGSSEPLLQGTLANNNPAVQALGVPNLTHEISKNISAGLTYKFNRKFSASVDFYQINVNDRVLFSSQIGSDRDKTTINPVEQILKDNNVTAVQFFINAGDTKTTGADIVLNYRNIEITENNKLHVSLSANFNETTIDGIDTPKVIADSGYNIFDRQEKGLITNSRPKSKTILGLNYITDKWDISLNNTRFGEVTITAPSAGFDSNGIEQAKGIDQVLNAKITTDLGFVYKLTNKINLNANINNIFDVYPDPTLKSTGTAQAGSRFIYSSEVQQLGQLGTNFSVGLNLQF</sequence>
<evidence type="ECO:0000256" key="4">
    <source>
        <dbReference type="ARBA" id="ARBA00022692"/>
    </source>
</evidence>
<dbReference type="InterPro" id="IPR039426">
    <property type="entry name" value="TonB-dep_rcpt-like"/>
</dbReference>
<evidence type="ECO:0000256" key="1">
    <source>
        <dbReference type="ARBA" id="ARBA00004571"/>
    </source>
</evidence>
<evidence type="ECO:0000256" key="10">
    <source>
        <dbReference type="SAM" id="SignalP"/>
    </source>
</evidence>
<keyword evidence="6 8" id="KW-0472">Membrane</keyword>
<evidence type="ECO:0000256" key="3">
    <source>
        <dbReference type="ARBA" id="ARBA00022452"/>
    </source>
</evidence>
<gene>
    <name evidence="13" type="ORF">MARIT_1458</name>
</gene>
<dbReference type="Gene3D" id="2.40.170.20">
    <property type="entry name" value="TonB-dependent receptor, beta-barrel domain"/>
    <property type="match status" value="1"/>
</dbReference>
<keyword evidence="3 8" id="KW-1134">Transmembrane beta strand</keyword>
<dbReference type="InterPro" id="IPR012910">
    <property type="entry name" value="Plug_dom"/>
</dbReference>
<dbReference type="KEGG" id="tmar:MARIT_1458"/>
<dbReference type="Proteomes" id="UP000231564">
    <property type="component" value="Chromosome MARIT"/>
</dbReference>
<keyword evidence="10" id="KW-0732">Signal</keyword>
<dbReference type="Gene3D" id="2.170.130.10">
    <property type="entry name" value="TonB-dependent receptor, plug domain"/>
    <property type="match status" value="1"/>
</dbReference>
<keyword evidence="13" id="KW-0675">Receptor</keyword>
<protein>
    <submittedName>
        <fullName evidence="13">TonB-dependent outer membrane receptor</fullName>
    </submittedName>
</protein>
<keyword evidence="2 8" id="KW-0813">Transport</keyword>
<dbReference type="PROSITE" id="PS52016">
    <property type="entry name" value="TONB_DEPENDENT_REC_3"/>
    <property type="match status" value="1"/>
</dbReference>
<dbReference type="Pfam" id="PF13715">
    <property type="entry name" value="CarbopepD_reg_2"/>
    <property type="match status" value="1"/>
</dbReference>
<dbReference type="RefSeq" id="WP_231975205.1">
    <property type="nucleotide sequence ID" value="NZ_CP138495.1"/>
</dbReference>
<evidence type="ECO:0000256" key="2">
    <source>
        <dbReference type="ARBA" id="ARBA00022448"/>
    </source>
</evidence>
<evidence type="ECO:0000256" key="9">
    <source>
        <dbReference type="RuleBase" id="RU003357"/>
    </source>
</evidence>
<dbReference type="GeneID" id="93955477"/>
<dbReference type="InterPro" id="IPR008969">
    <property type="entry name" value="CarboxyPept-like_regulatory"/>
</dbReference>
<dbReference type="Gene3D" id="2.60.40.1120">
    <property type="entry name" value="Carboxypeptidase-like, regulatory domain"/>
    <property type="match status" value="1"/>
</dbReference>
<evidence type="ECO:0000256" key="7">
    <source>
        <dbReference type="ARBA" id="ARBA00023237"/>
    </source>
</evidence>
<accession>A0A2H1E930</accession>
<dbReference type="InterPro" id="IPR000531">
    <property type="entry name" value="Beta-barrel_TonB"/>
</dbReference>
<dbReference type="EMBL" id="LT634361">
    <property type="protein sequence ID" value="SFZ82135.1"/>
    <property type="molecule type" value="Genomic_DNA"/>
</dbReference>
<dbReference type="STRING" id="1349785.GCA_000509405_00529"/>
<feature type="domain" description="TonB-dependent receptor plug" evidence="12">
    <location>
        <begin position="113"/>
        <end position="233"/>
    </location>
</feature>
<feature type="domain" description="TonB-dependent receptor-like beta-barrel" evidence="11">
    <location>
        <begin position="392"/>
        <end position="877"/>
    </location>
</feature>
<dbReference type="PANTHER" id="PTHR47234:SF3">
    <property type="entry name" value="SECRETIN_TONB SHORT N-TERMINAL DOMAIN-CONTAINING PROTEIN"/>
    <property type="match status" value="1"/>
</dbReference>
<evidence type="ECO:0000313" key="13">
    <source>
        <dbReference type="EMBL" id="SFZ82135.1"/>
    </source>
</evidence>
<comment type="similarity">
    <text evidence="8 9">Belongs to the TonB-dependent receptor family.</text>
</comment>
<name>A0A2H1E930_9FLAO</name>
<dbReference type="SUPFAM" id="SSF49464">
    <property type="entry name" value="Carboxypeptidase regulatory domain-like"/>
    <property type="match status" value="1"/>
</dbReference>
<evidence type="ECO:0000256" key="8">
    <source>
        <dbReference type="PROSITE-ProRule" id="PRU01360"/>
    </source>
</evidence>
<dbReference type="AlphaFoldDB" id="A0A2H1E930"/>
<dbReference type="PANTHER" id="PTHR47234">
    <property type="match status" value="1"/>
</dbReference>
<evidence type="ECO:0000259" key="12">
    <source>
        <dbReference type="Pfam" id="PF07715"/>
    </source>
</evidence>
<dbReference type="InterPro" id="IPR036942">
    <property type="entry name" value="Beta-barrel_TonB_sf"/>
</dbReference>
<feature type="signal peptide" evidence="10">
    <location>
        <begin position="1"/>
        <end position="19"/>
    </location>
</feature>
<keyword evidence="5 9" id="KW-0798">TonB box</keyword>
<dbReference type="Pfam" id="PF07715">
    <property type="entry name" value="Plug"/>
    <property type="match status" value="1"/>
</dbReference>
<evidence type="ECO:0000313" key="14">
    <source>
        <dbReference type="Proteomes" id="UP000231564"/>
    </source>
</evidence>
<proteinExistence type="inferred from homology"/>
<keyword evidence="4 8" id="KW-0812">Transmembrane</keyword>
<evidence type="ECO:0000259" key="11">
    <source>
        <dbReference type="Pfam" id="PF00593"/>
    </source>
</evidence>
<comment type="subcellular location">
    <subcellularLocation>
        <location evidence="1 8">Cell outer membrane</location>
        <topology evidence="1 8">Multi-pass membrane protein</topology>
    </subcellularLocation>
</comment>
<evidence type="ECO:0000256" key="5">
    <source>
        <dbReference type="ARBA" id="ARBA00023077"/>
    </source>
</evidence>
<organism evidence="13 14">
    <name type="scientific">Tenacibaculum maritimum NCIMB 2154</name>
    <dbReference type="NCBI Taxonomy" id="1349785"/>
    <lineage>
        <taxon>Bacteria</taxon>
        <taxon>Pseudomonadati</taxon>
        <taxon>Bacteroidota</taxon>
        <taxon>Flavobacteriia</taxon>
        <taxon>Flavobacteriales</taxon>
        <taxon>Flavobacteriaceae</taxon>
        <taxon>Tenacibaculum</taxon>
    </lineage>
</organism>
<dbReference type="Pfam" id="PF00593">
    <property type="entry name" value="TonB_dep_Rec_b-barrel"/>
    <property type="match status" value="1"/>
</dbReference>
<keyword evidence="7 8" id="KW-0998">Cell outer membrane</keyword>
<keyword evidence="14" id="KW-1185">Reference proteome</keyword>
<feature type="chain" id="PRO_5013688670" evidence="10">
    <location>
        <begin position="20"/>
        <end position="922"/>
    </location>
</feature>
<dbReference type="FunFam" id="2.60.40.1120:FF:000003">
    <property type="entry name" value="Outer membrane protein Omp121"/>
    <property type="match status" value="1"/>
</dbReference>